<comment type="caution">
    <text evidence="1">The sequence shown here is derived from an EMBL/GenBank/DDBJ whole genome shotgun (WGS) entry which is preliminary data.</text>
</comment>
<gene>
    <name evidence="1" type="ORF">VTL71DRAFT_8556</name>
</gene>
<organism evidence="1 2">
    <name type="scientific">Oculimacula yallundae</name>
    <dbReference type="NCBI Taxonomy" id="86028"/>
    <lineage>
        <taxon>Eukaryota</taxon>
        <taxon>Fungi</taxon>
        <taxon>Dikarya</taxon>
        <taxon>Ascomycota</taxon>
        <taxon>Pezizomycotina</taxon>
        <taxon>Leotiomycetes</taxon>
        <taxon>Helotiales</taxon>
        <taxon>Ploettnerulaceae</taxon>
        <taxon>Oculimacula</taxon>
    </lineage>
</organism>
<dbReference type="EMBL" id="JAZHXI010000002">
    <property type="protein sequence ID" value="KAL2074777.1"/>
    <property type="molecule type" value="Genomic_DNA"/>
</dbReference>
<accession>A0ABR4CYY1</accession>
<reference evidence="1 2" key="1">
    <citation type="journal article" date="2024" name="Commun. Biol.">
        <title>Comparative genomic analysis of thermophilic fungi reveals convergent evolutionary adaptations and gene losses.</title>
        <authorList>
            <person name="Steindorff A.S."/>
            <person name="Aguilar-Pontes M.V."/>
            <person name="Robinson A.J."/>
            <person name="Andreopoulos B."/>
            <person name="LaButti K."/>
            <person name="Kuo A."/>
            <person name="Mondo S."/>
            <person name="Riley R."/>
            <person name="Otillar R."/>
            <person name="Haridas S."/>
            <person name="Lipzen A."/>
            <person name="Grimwood J."/>
            <person name="Schmutz J."/>
            <person name="Clum A."/>
            <person name="Reid I.D."/>
            <person name="Moisan M.C."/>
            <person name="Butler G."/>
            <person name="Nguyen T.T.M."/>
            <person name="Dewar K."/>
            <person name="Conant G."/>
            <person name="Drula E."/>
            <person name="Henrissat B."/>
            <person name="Hansel C."/>
            <person name="Singer S."/>
            <person name="Hutchinson M.I."/>
            <person name="de Vries R.P."/>
            <person name="Natvig D.O."/>
            <person name="Powell A.J."/>
            <person name="Tsang A."/>
            <person name="Grigoriev I.V."/>
        </authorList>
    </citation>
    <scope>NUCLEOTIDE SEQUENCE [LARGE SCALE GENOMIC DNA]</scope>
    <source>
        <strain evidence="1 2">CBS 494.80</strain>
    </source>
</reference>
<dbReference type="Proteomes" id="UP001595075">
    <property type="component" value="Unassembled WGS sequence"/>
</dbReference>
<evidence type="ECO:0000313" key="2">
    <source>
        <dbReference type="Proteomes" id="UP001595075"/>
    </source>
</evidence>
<keyword evidence="2" id="KW-1185">Reference proteome</keyword>
<sequence>MRLVEYSTHPSPLNNSAKAKTGNRGVIRTFHYWENRGRRTRRREKFLLRQQEKFKKEIPFATPETSKPHTEKFHQPRNIIRARLELIFNFLDSISNPIYLQSICYSIIYLSSHFVRIFSEYIFTKNIIGSLREASTANY</sequence>
<evidence type="ECO:0000313" key="1">
    <source>
        <dbReference type="EMBL" id="KAL2074777.1"/>
    </source>
</evidence>
<protein>
    <submittedName>
        <fullName evidence="1">Uncharacterized protein</fullName>
    </submittedName>
</protein>
<proteinExistence type="predicted"/>
<name>A0ABR4CYY1_9HELO</name>